<dbReference type="Proteomes" id="UP001056120">
    <property type="component" value="Linkage Group LG17"/>
</dbReference>
<proteinExistence type="predicted"/>
<sequence length="559" mass="64774">MATTEANTVLQANAQTTIEPPRPLANFPPSIWGDRFVSFSLDNSQLEAYGKAMKEPKEELRRMILNHAIESNEKLSLIYSVYRLGLTYLFSKEIEGQLDKLFNELSLKDYDEKDLYTISVHFQVFRVFGYRFSCDVFNKFKDFSSGEFKEDITTDVRGMVGLYESSQLRTRGESILDEAFAFTETKLKTIGKQLQGTLARQVKHALERPVHRGHPMVEARLYLFNFEEEIARYDSLLELAKVHFNYLQLLQKEELRVVSKWWKDLNPQVKTSYVRDRVPELYVWILALFLEPYYSQARIITTKIIQLVLMLDDTCDAYATIEEIRLLTQAINRWDITAMSQLPEYVKPFYEFILNEYAELNKQLPQQGTKNLIEASKKAFQELAEGYLQEAEWRHSREVPTFEEYMRIGLITSTHDLLGKSAWIGMGKIVTQEAFTWYQSHPKILTASESIARLHDDVMTVEFERERAPSATGVEAYMKTFGVSENVAVEAVIEVVENAWKDINEGCLKPREVAMDLLTPIVNLARMIDVAYKFNDGFTFPEITFKEYITLLFSVSVPM</sequence>
<organism evidence="1 2">
    <name type="scientific">Smallanthus sonchifolius</name>
    <dbReference type="NCBI Taxonomy" id="185202"/>
    <lineage>
        <taxon>Eukaryota</taxon>
        <taxon>Viridiplantae</taxon>
        <taxon>Streptophyta</taxon>
        <taxon>Embryophyta</taxon>
        <taxon>Tracheophyta</taxon>
        <taxon>Spermatophyta</taxon>
        <taxon>Magnoliopsida</taxon>
        <taxon>eudicotyledons</taxon>
        <taxon>Gunneridae</taxon>
        <taxon>Pentapetalae</taxon>
        <taxon>asterids</taxon>
        <taxon>campanulids</taxon>
        <taxon>Asterales</taxon>
        <taxon>Asteraceae</taxon>
        <taxon>Asteroideae</taxon>
        <taxon>Heliantheae alliance</taxon>
        <taxon>Millerieae</taxon>
        <taxon>Smallanthus</taxon>
    </lineage>
</organism>
<evidence type="ECO:0000313" key="1">
    <source>
        <dbReference type="EMBL" id="KAI3760912.1"/>
    </source>
</evidence>
<reference evidence="2" key="1">
    <citation type="journal article" date="2022" name="Mol. Ecol. Resour.">
        <title>The genomes of chicory, endive, great burdock and yacon provide insights into Asteraceae palaeo-polyploidization history and plant inulin production.</title>
        <authorList>
            <person name="Fan W."/>
            <person name="Wang S."/>
            <person name="Wang H."/>
            <person name="Wang A."/>
            <person name="Jiang F."/>
            <person name="Liu H."/>
            <person name="Zhao H."/>
            <person name="Xu D."/>
            <person name="Zhang Y."/>
        </authorList>
    </citation>
    <scope>NUCLEOTIDE SEQUENCE [LARGE SCALE GENOMIC DNA]</scope>
    <source>
        <strain evidence="2">cv. Yunnan</strain>
    </source>
</reference>
<protein>
    <submittedName>
        <fullName evidence="1">Uncharacterized protein</fullName>
    </submittedName>
</protein>
<dbReference type="EMBL" id="CM042034">
    <property type="protein sequence ID" value="KAI3760912.1"/>
    <property type="molecule type" value="Genomic_DNA"/>
</dbReference>
<name>A0ACB9EPY0_9ASTR</name>
<gene>
    <name evidence="1" type="ORF">L1987_51314</name>
</gene>
<reference evidence="1 2" key="2">
    <citation type="journal article" date="2022" name="Mol. Ecol. Resour.">
        <title>The genomes of chicory, endive, great burdock and yacon provide insights into Asteraceae paleo-polyploidization history and plant inulin production.</title>
        <authorList>
            <person name="Fan W."/>
            <person name="Wang S."/>
            <person name="Wang H."/>
            <person name="Wang A."/>
            <person name="Jiang F."/>
            <person name="Liu H."/>
            <person name="Zhao H."/>
            <person name="Xu D."/>
            <person name="Zhang Y."/>
        </authorList>
    </citation>
    <scope>NUCLEOTIDE SEQUENCE [LARGE SCALE GENOMIC DNA]</scope>
    <source>
        <strain evidence="2">cv. Yunnan</strain>
        <tissue evidence="1">Leaves</tissue>
    </source>
</reference>
<comment type="caution">
    <text evidence="1">The sequence shown here is derived from an EMBL/GenBank/DDBJ whole genome shotgun (WGS) entry which is preliminary data.</text>
</comment>
<keyword evidence="2" id="KW-1185">Reference proteome</keyword>
<evidence type="ECO:0000313" key="2">
    <source>
        <dbReference type="Proteomes" id="UP001056120"/>
    </source>
</evidence>
<accession>A0ACB9EPY0</accession>